<evidence type="ECO:0000313" key="4">
    <source>
        <dbReference type="EMBL" id="HJC36480.1"/>
    </source>
</evidence>
<dbReference type="CDD" id="cd04301">
    <property type="entry name" value="NAT_SF"/>
    <property type="match status" value="1"/>
</dbReference>
<dbReference type="SUPFAM" id="SSF55729">
    <property type="entry name" value="Acyl-CoA N-acyltransferases (Nat)"/>
    <property type="match status" value="1"/>
</dbReference>
<sequence>MIIEEPSCRAAHHAELSDIWERSVRATHHWFDEADIRLLKATLPAHIDAFAHLLVAREKEKILGFIGIHDHFMDMLFVDADMQRRGIGTALLHAAERQFAVDSTSVLKDNQAAQAFYQQMGYKPIRSTEQELLLRKESR</sequence>
<dbReference type="GO" id="GO:0016747">
    <property type="term" value="F:acyltransferase activity, transferring groups other than amino-acyl groups"/>
    <property type="evidence" value="ECO:0007669"/>
    <property type="project" value="InterPro"/>
</dbReference>
<dbReference type="PANTHER" id="PTHR43800">
    <property type="entry name" value="PEPTIDYL-LYSINE N-ACETYLTRANSFERASE YJAB"/>
    <property type="match status" value="1"/>
</dbReference>
<keyword evidence="1 4" id="KW-0808">Transferase</keyword>
<dbReference type="EMBL" id="DWWM01000029">
    <property type="protein sequence ID" value="HJC36480.1"/>
    <property type="molecule type" value="Genomic_DNA"/>
</dbReference>
<dbReference type="Proteomes" id="UP000823896">
    <property type="component" value="Unassembled WGS sequence"/>
</dbReference>
<accession>A0A9D2SWJ1</accession>
<protein>
    <submittedName>
        <fullName evidence="4">GNAT family N-acetyltransferase</fullName>
        <ecNumber evidence="4">2.3.1.-</ecNumber>
    </submittedName>
</protein>
<proteinExistence type="predicted"/>
<reference evidence="4" key="2">
    <citation type="submission" date="2021-04" db="EMBL/GenBank/DDBJ databases">
        <authorList>
            <person name="Gilroy R."/>
        </authorList>
    </citation>
    <scope>NUCLEOTIDE SEQUENCE</scope>
    <source>
        <strain evidence="4">CHK187-11901</strain>
    </source>
</reference>
<name>A0A9D2SWJ1_9FIRM</name>
<dbReference type="InterPro" id="IPR016181">
    <property type="entry name" value="Acyl_CoA_acyltransferase"/>
</dbReference>
<feature type="domain" description="N-acetyltransferase" evidence="3">
    <location>
        <begin position="14"/>
        <end position="139"/>
    </location>
</feature>
<dbReference type="InterPro" id="IPR000182">
    <property type="entry name" value="GNAT_dom"/>
</dbReference>
<comment type="caution">
    <text evidence="4">The sequence shown here is derived from an EMBL/GenBank/DDBJ whole genome shotgun (WGS) entry which is preliminary data.</text>
</comment>
<dbReference type="EC" id="2.3.1.-" evidence="4"/>
<dbReference type="Pfam" id="PF13673">
    <property type="entry name" value="Acetyltransf_10"/>
    <property type="match status" value="1"/>
</dbReference>
<evidence type="ECO:0000313" key="5">
    <source>
        <dbReference type="Proteomes" id="UP000823896"/>
    </source>
</evidence>
<dbReference type="AlphaFoldDB" id="A0A9D2SWJ1"/>
<gene>
    <name evidence="4" type="ORF">H9702_05050</name>
</gene>
<evidence type="ECO:0000259" key="3">
    <source>
        <dbReference type="PROSITE" id="PS51186"/>
    </source>
</evidence>
<keyword evidence="2 4" id="KW-0012">Acyltransferase</keyword>
<dbReference type="Gene3D" id="3.40.630.30">
    <property type="match status" value="1"/>
</dbReference>
<organism evidence="4 5">
    <name type="scientific">Candidatus Merdibacter merdavium</name>
    <dbReference type="NCBI Taxonomy" id="2838692"/>
    <lineage>
        <taxon>Bacteria</taxon>
        <taxon>Bacillati</taxon>
        <taxon>Bacillota</taxon>
        <taxon>Erysipelotrichia</taxon>
        <taxon>Erysipelotrichales</taxon>
        <taxon>Erysipelotrichaceae</taxon>
        <taxon>Merdibacter</taxon>
    </lineage>
</organism>
<dbReference type="PROSITE" id="PS51186">
    <property type="entry name" value="GNAT"/>
    <property type="match status" value="1"/>
</dbReference>
<dbReference type="PANTHER" id="PTHR43800:SF1">
    <property type="entry name" value="PEPTIDYL-LYSINE N-ACETYLTRANSFERASE YJAB"/>
    <property type="match status" value="1"/>
</dbReference>
<evidence type="ECO:0000256" key="2">
    <source>
        <dbReference type="ARBA" id="ARBA00023315"/>
    </source>
</evidence>
<reference evidence="4" key="1">
    <citation type="journal article" date="2021" name="PeerJ">
        <title>Extensive microbial diversity within the chicken gut microbiome revealed by metagenomics and culture.</title>
        <authorList>
            <person name="Gilroy R."/>
            <person name="Ravi A."/>
            <person name="Getino M."/>
            <person name="Pursley I."/>
            <person name="Horton D.L."/>
            <person name="Alikhan N.F."/>
            <person name="Baker D."/>
            <person name="Gharbi K."/>
            <person name="Hall N."/>
            <person name="Watson M."/>
            <person name="Adriaenssens E.M."/>
            <person name="Foster-Nyarko E."/>
            <person name="Jarju S."/>
            <person name="Secka A."/>
            <person name="Antonio M."/>
            <person name="Oren A."/>
            <person name="Chaudhuri R.R."/>
            <person name="La Ragione R."/>
            <person name="Hildebrand F."/>
            <person name="Pallen M.J."/>
        </authorList>
    </citation>
    <scope>NUCLEOTIDE SEQUENCE</scope>
    <source>
        <strain evidence="4">CHK187-11901</strain>
    </source>
</reference>
<evidence type="ECO:0000256" key="1">
    <source>
        <dbReference type="ARBA" id="ARBA00022679"/>
    </source>
</evidence>